<keyword evidence="3" id="KW-1185">Reference proteome</keyword>
<accession>A0A0F6W602</accession>
<dbReference type="KEGG" id="samy:DB32_005454"/>
<gene>
    <name evidence="2" type="ORF">DB32_005454</name>
</gene>
<keyword evidence="1" id="KW-0812">Transmembrane</keyword>
<dbReference type="AlphaFoldDB" id="A0A0F6W602"/>
<dbReference type="EMBL" id="CP011125">
    <property type="protein sequence ID" value="AKF08305.1"/>
    <property type="molecule type" value="Genomic_DNA"/>
</dbReference>
<keyword evidence="1" id="KW-1133">Transmembrane helix</keyword>
<name>A0A0F6W602_9BACT</name>
<evidence type="ECO:0000313" key="3">
    <source>
        <dbReference type="Proteomes" id="UP000034883"/>
    </source>
</evidence>
<reference evidence="2 3" key="1">
    <citation type="submission" date="2015-03" db="EMBL/GenBank/DDBJ databases">
        <title>Genome assembly of Sandaracinus amylolyticus DSM 53668.</title>
        <authorList>
            <person name="Sharma G."/>
            <person name="Subramanian S."/>
        </authorList>
    </citation>
    <scope>NUCLEOTIDE SEQUENCE [LARGE SCALE GENOMIC DNA]</scope>
    <source>
        <strain evidence="2 3">DSM 53668</strain>
    </source>
</reference>
<feature type="transmembrane region" description="Helical" evidence="1">
    <location>
        <begin position="12"/>
        <end position="32"/>
    </location>
</feature>
<protein>
    <submittedName>
        <fullName evidence="2">Uncharacterized protein</fullName>
    </submittedName>
</protein>
<dbReference type="RefSeq" id="WP_157069419.1">
    <property type="nucleotide sequence ID" value="NZ_CP011125.1"/>
</dbReference>
<proteinExistence type="predicted"/>
<keyword evidence="1" id="KW-0472">Membrane</keyword>
<dbReference type="PROSITE" id="PS51257">
    <property type="entry name" value="PROKAR_LIPOPROTEIN"/>
    <property type="match status" value="1"/>
</dbReference>
<evidence type="ECO:0000313" key="2">
    <source>
        <dbReference type="EMBL" id="AKF08305.1"/>
    </source>
</evidence>
<dbReference type="Proteomes" id="UP000034883">
    <property type="component" value="Chromosome"/>
</dbReference>
<evidence type="ECO:0000256" key="1">
    <source>
        <dbReference type="SAM" id="Phobius"/>
    </source>
</evidence>
<dbReference type="STRING" id="927083.DB32_005454"/>
<organism evidence="2 3">
    <name type="scientific">Sandaracinus amylolyticus</name>
    <dbReference type="NCBI Taxonomy" id="927083"/>
    <lineage>
        <taxon>Bacteria</taxon>
        <taxon>Pseudomonadati</taxon>
        <taxon>Myxococcota</taxon>
        <taxon>Polyangia</taxon>
        <taxon>Polyangiales</taxon>
        <taxon>Sandaracinaceae</taxon>
        <taxon>Sandaracinus</taxon>
    </lineage>
</organism>
<sequence>MSERTSSLDRTSASVAGAMLALGALIGMSFVLGCKVASDADPDAGELEDVPYVEETCTPDADDTFCPAYAEAFCAAHVACCTDPDFRYESMQLCVQRTTCICTSFRSGEAATSGAITFDEEAADAVLATLRAAPESCPVLDDAGAILADAAFRGSLGEGADCSPTENDYSSLLACGDGLYCYVTDFGDETTPPRADCRRYVPEGGECDVGAECARGFYCAPGADIDSPGVCRPYLAAGADCEIDAECASDLCDEETYTCVARNADDTWCVDAAPELPAE</sequence>